<protein>
    <submittedName>
        <fullName evidence="1">Uncharacterized protein</fullName>
    </submittedName>
</protein>
<dbReference type="EMBL" id="LAZR01013587">
    <property type="protein sequence ID" value="KKM21261.1"/>
    <property type="molecule type" value="Genomic_DNA"/>
</dbReference>
<reference evidence="1" key="1">
    <citation type="journal article" date="2015" name="Nature">
        <title>Complex archaea that bridge the gap between prokaryotes and eukaryotes.</title>
        <authorList>
            <person name="Spang A."/>
            <person name="Saw J.H."/>
            <person name="Jorgensen S.L."/>
            <person name="Zaremba-Niedzwiedzka K."/>
            <person name="Martijn J."/>
            <person name="Lind A.E."/>
            <person name="van Eijk R."/>
            <person name="Schleper C."/>
            <person name="Guy L."/>
            <person name="Ettema T.J."/>
        </authorList>
    </citation>
    <scope>NUCLEOTIDE SEQUENCE</scope>
</reference>
<gene>
    <name evidence="1" type="ORF">LCGC14_1637190</name>
</gene>
<name>A0A0F9I0S2_9ZZZZ</name>
<feature type="non-terminal residue" evidence="1">
    <location>
        <position position="1"/>
    </location>
</feature>
<proteinExistence type="predicted"/>
<evidence type="ECO:0000313" key="1">
    <source>
        <dbReference type="EMBL" id="KKM21261.1"/>
    </source>
</evidence>
<dbReference type="AlphaFoldDB" id="A0A0F9I0S2"/>
<comment type="caution">
    <text evidence="1">The sequence shown here is derived from an EMBL/GenBank/DDBJ whole genome shotgun (WGS) entry which is preliminary data.</text>
</comment>
<accession>A0A0F9I0S2</accession>
<sequence>VIYIGKPIAKSIANWISKKAMEKHAGEDIAGQVQRLKRIVSNDVTHDIQDIRQNIENLWKFSHSIDNKLNKELRNMEGRLLKVETKKKWIGFLHQ</sequence>
<organism evidence="1">
    <name type="scientific">marine sediment metagenome</name>
    <dbReference type="NCBI Taxonomy" id="412755"/>
    <lineage>
        <taxon>unclassified sequences</taxon>
        <taxon>metagenomes</taxon>
        <taxon>ecological metagenomes</taxon>
    </lineage>
</organism>